<dbReference type="AlphaFoldDB" id="A0A9D3A1I8"/>
<accession>A0A9D3A1I8</accession>
<sequence length="136" mass="15350">MITDDERREVARRLRDRGERLIDMGELAEMLGFHRCSWSAGMLADRIADLIEPHEPYCIVNVRIEGEELERVVNKAVKEAIGIDRESLLELADEIDGYVLTPDMHGSIDARVGRMVPPSVAHGYAVRIREALVVGR</sequence>
<reference evidence="1" key="1">
    <citation type="journal article" date="2021" name="PeerJ">
        <title>Extensive microbial diversity within the chicken gut microbiome revealed by metagenomics and culture.</title>
        <authorList>
            <person name="Gilroy R."/>
            <person name="Ravi A."/>
            <person name="Getino M."/>
            <person name="Pursley I."/>
            <person name="Horton D.L."/>
            <person name="Alikhan N.F."/>
            <person name="Baker D."/>
            <person name="Gharbi K."/>
            <person name="Hall N."/>
            <person name="Watson M."/>
            <person name="Adriaenssens E.M."/>
            <person name="Foster-Nyarko E."/>
            <person name="Jarju S."/>
            <person name="Secka A."/>
            <person name="Antonio M."/>
            <person name="Oren A."/>
            <person name="Chaudhuri R.R."/>
            <person name="La Ragione R."/>
            <person name="Hildebrand F."/>
            <person name="Pallen M.J."/>
        </authorList>
    </citation>
    <scope>NUCLEOTIDE SEQUENCE</scope>
    <source>
        <strain evidence="1">ChiGjej6B6-11269</strain>
    </source>
</reference>
<name>A0A9D3A1I8_9ACTN</name>
<evidence type="ECO:0000313" key="1">
    <source>
        <dbReference type="EMBL" id="HJF65686.1"/>
    </source>
</evidence>
<dbReference type="Proteomes" id="UP000786989">
    <property type="component" value="Unassembled WGS sequence"/>
</dbReference>
<comment type="caution">
    <text evidence="1">The sequence shown here is derived from an EMBL/GenBank/DDBJ whole genome shotgun (WGS) entry which is preliminary data.</text>
</comment>
<proteinExistence type="predicted"/>
<dbReference type="EMBL" id="DYWI01000116">
    <property type="protein sequence ID" value="HJF65686.1"/>
    <property type="molecule type" value="Genomic_DNA"/>
</dbReference>
<protein>
    <submittedName>
        <fullName evidence="1">Uncharacterized protein</fullName>
    </submittedName>
</protein>
<evidence type="ECO:0000313" key="2">
    <source>
        <dbReference type="Proteomes" id="UP000786989"/>
    </source>
</evidence>
<gene>
    <name evidence="1" type="ORF">K8U77_06185</name>
</gene>
<reference evidence="1" key="2">
    <citation type="submission" date="2021-09" db="EMBL/GenBank/DDBJ databases">
        <authorList>
            <person name="Gilroy R."/>
        </authorList>
    </citation>
    <scope>NUCLEOTIDE SEQUENCE</scope>
    <source>
        <strain evidence="1">ChiGjej6B6-11269</strain>
    </source>
</reference>
<organism evidence="1 2">
    <name type="scientific">Slackia equolifaciens</name>
    <dbReference type="NCBI Taxonomy" id="498718"/>
    <lineage>
        <taxon>Bacteria</taxon>
        <taxon>Bacillati</taxon>
        <taxon>Actinomycetota</taxon>
        <taxon>Coriobacteriia</taxon>
        <taxon>Eggerthellales</taxon>
        <taxon>Eggerthellaceae</taxon>
        <taxon>Slackia</taxon>
    </lineage>
</organism>